<reference evidence="1 2" key="1">
    <citation type="submission" date="2020-01" db="EMBL/GenBank/DDBJ databases">
        <authorList>
            <person name="Gupta K D."/>
        </authorList>
    </citation>
    <scope>NUCLEOTIDE SEQUENCE [LARGE SCALE GENOMIC DNA]</scope>
</reference>
<proteinExistence type="predicted"/>
<comment type="caution">
    <text evidence="1">The sequence shown here is derived from an EMBL/GenBank/DDBJ whole genome shotgun (WGS) entry which is preliminary data.</text>
</comment>
<gene>
    <name evidence="1" type="ORF">AAE3_LOCUS8380</name>
</gene>
<protein>
    <submittedName>
        <fullName evidence="1">Uncharacterized protein</fullName>
    </submittedName>
</protein>
<sequence>MRSSSHGAPLVDASQSLMFNQCHITQVDGRPVTLRKGFKILCANVDETLLHDSIDRDADEVAIQNSNAERQIINKVVDWAENPAHVAQAAVVYSPAPLGGTSPAARLLSESCHKNGVLPSTTTSDKKEDNQIRRHVVATIAYQIALALPAARPFIEDAVEHDPAIFRRSFRPQIERLIQGPLRQPAETPMALFQPSSSIIVMDGLDPAKSWHQLLLKHLHQPDPSPLVLRPVVVLHTLEAGKHPLFLDPSYSSLRLFIPSPEVSSYPQQSYFGTSTVMVYFFFFTP</sequence>
<evidence type="ECO:0000313" key="1">
    <source>
        <dbReference type="EMBL" id="CAA7266215.1"/>
    </source>
</evidence>
<name>A0A8S0W194_CYCAE</name>
<dbReference type="AlphaFoldDB" id="A0A8S0W194"/>
<dbReference type="Proteomes" id="UP000467700">
    <property type="component" value="Unassembled WGS sequence"/>
</dbReference>
<dbReference type="OrthoDB" id="5967843at2759"/>
<evidence type="ECO:0000313" key="2">
    <source>
        <dbReference type="Proteomes" id="UP000467700"/>
    </source>
</evidence>
<dbReference type="EMBL" id="CACVBS010000053">
    <property type="protein sequence ID" value="CAA7266215.1"/>
    <property type="molecule type" value="Genomic_DNA"/>
</dbReference>
<accession>A0A8S0W194</accession>
<organism evidence="1 2">
    <name type="scientific">Cyclocybe aegerita</name>
    <name type="common">Black poplar mushroom</name>
    <name type="synonym">Agrocybe aegerita</name>
    <dbReference type="NCBI Taxonomy" id="1973307"/>
    <lineage>
        <taxon>Eukaryota</taxon>
        <taxon>Fungi</taxon>
        <taxon>Dikarya</taxon>
        <taxon>Basidiomycota</taxon>
        <taxon>Agaricomycotina</taxon>
        <taxon>Agaricomycetes</taxon>
        <taxon>Agaricomycetidae</taxon>
        <taxon>Agaricales</taxon>
        <taxon>Agaricineae</taxon>
        <taxon>Bolbitiaceae</taxon>
        <taxon>Cyclocybe</taxon>
    </lineage>
</organism>
<keyword evidence="2" id="KW-1185">Reference proteome</keyword>